<evidence type="ECO:0000313" key="1">
    <source>
        <dbReference type="EMBL" id="KAG8540640.1"/>
    </source>
</evidence>
<dbReference type="Proteomes" id="UP000824782">
    <property type="component" value="Unassembled WGS sequence"/>
</dbReference>
<dbReference type="AlphaFoldDB" id="A0AAV6YXQ0"/>
<reference evidence="1" key="1">
    <citation type="thesis" date="2020" institute="ProQuest LLC" country="789 East Eisenhower Parkway, Ann Arbor, MI, USA">
        <title>Comparative Genomics and Chromosome Evolution.</title>
        <authorList>
            <person name="Mudd A.B."/>
        </authorList>
    </citation>
    <scope>NUCLEOTIDE SEQUENCE</scope>
    <source>
        <strain evidence="1">237g6f4</strain>
        <tissue evidence="1">Blood</tissue>
    </source>
</reference>
<sequence length="146" mass="14796">MSFIQEVTKSSLLSLMSSKKSASLINGVTGNDGSNASDKVVRGDWLLCFSSLSIRGSGVTGLFNVGLSSVETLPPCDTSESSEVTGSPSLMAGSSACAVTTAGSLSHPSASPTRGPSVTIRFSPVMEEMLGISVVRTLLGSSCVSA</sequence>
<organism evidence="1 2">
    <name type="scientific">Engystomops pustulosus</name>
    <name type="common">Tungara frog</name>
    <name type="synonym">Physalaemus pustulosus</name>
    <dbReference type="NCBI Taxonomy" id="76066"/>
    <lineage>
        <taxon>Eukaryota</taxon>
        <taxon>Metazoa</taxon>
        <taxon>Chordata</taxon>
        <taxon>Craniata</taxon>
        <taxon>Vertebrata</taxon>
        <taxon>Euteleostomi</taxon>
        <taxon>Amphibia</taxon>
        <taxon>Batrachia</taxon>
        <taxon>Anura</taxon>
        <taxon>Neobatrachia</taxon>
        <taxon>Hyloidea</taxon>
        <taxon>Leptodactylidae</taxon>
        <taxon>Leiuperinae</taxon>
        <taxon>Engystomops</taxon>
    </lineage>
</organism>
<accession>A0AAV6YXQ0</accession>
<keyword evidence="2" id="KW-1185">Reference proteome</keyword>
<name>A0AAV6YXQ0_ENGPU</name>
<gene>
    <name evidence="1" type="ORF">GDO81_018898</name>
</gene>
<comment type="caution">
    <text evidence="1">The sequence shown here is derived from an EMBL/GenBank/DDBJ whole genome shotgun (WGS) entry which is preliminary data.</text>
</comment>
<dbReference type="EMBL" id="WNYA01009792">
    <property type="protein sequence ID" value="KAG8540640.1"/>
    <property type="molecule type" value="Genomic_DNA"/>
</dbReference>
<evidence type="ECO:0000313" key="2">
    <source>
        <dbReference type="Proteomes" id="UP000824782"/>
    </source>
</evidence>
<protein>
    <submittedName>
        <fullName evidence="1">Uncharacterized protein</fullName>
    </submittedName>
</protein>
<proteinExistence type="predicted"/>